<evidence type="ECO:0000313" key="1">
    <source>
        <dbReference type="EMBL" id="NHN30007.1"/>
    </source>
</evidence>
<gene>
    <name evidence="1" type="ORF">G9U52_09190</name>
</gene>
<sequence length="56" mass="6000">MSFGKSPRPKARLPHCPMEQGWTDGSCFILSSLDANKLLHHIRLAAGALNLINGGA</sequence>
<protein>
    <submittedName>
        <fullName evidence="1">Uncharacterized protein</fullName>
    </submittedName>
</protein>
<name>A0ABX0J135_9BACL</name>
<proteinExistence type="predicted"/>
<accession>A0ABX0J135</accession>
<dbReference type="Proteomes" id="UP001165962">
    <property type="component" value="Unassembled WGS sequence"/>
</dbReference>
<dbReference type="EMBL" id="JAAOIW010000003">
    <property type="protein sequence ID" value="NHN30007.1"/>
    <property type="molecule type" value="Genomic_DNA"/>
</dbReference>
<evidence type="ECO:0000313" key="2">
    <source>
        <dbReference type="Proteomes" id="UP001165962"/>
    </source>
</evidence>
<dbReference type="RefSeq" id="WP_166148646.1">
    <property type="nucleotide sequence ID" value="NZ_JAAOIW010000003.1"/>
</dbReference>
<keyword evidence="2" id="KW-1185">Reference proteome</keyword>
<comment type="caution">
    <text evidence="1">The sequence shown here is derived from an EMBL/GenBank/DDBJ whole genome shotgun (WGS) entry which is preliminary data.</text>
</comment>
<reference evidence="1" key="1">
    <citation type="submission" date="2020-03" db="EMBL/GenBank/DDBJ databases">
        <title>Draft sequencing of Paenibacilllus sp. S3N08.</title>
        <authorList>
            <person name="Kim D.-U."/>
        </authorList>
    </citation>
    <scope>NUCLEOTIDE SEQUENCE</scope>
    <source>
        <strain evidence="1">S3N08</strain>
    </source>
</reference>
<organism evidence="1 2">
    <name type="scientific">Paenibacillus agricola</name>
    <dbReference type="NCBI Taxonomy" id="2716264"/>
    <lineage>
        <taxon>Bacteria</taxon>
        <taxon>Bacillati</taxon>
        <taxon>Bacillota</taxon>
        <taxon>Bacilli</taxon>
        <taxon>Bacillales</taxon>
        <taxon>Paenibacillaceae</taxon>
        <taxon>Paenibacillus</taxon>
    </lineage>
</organism>